<dbReference type="eggNOG" id="COG4771">
    <property type="taxonomic scope" value="Bacteria"/>
</dbReference>
<feature type="domain" description="TonB-dependent receptor plug" evidence="10">
    <location>
        <begin position="116"/>
        <end position="242"/>
    </location>
</feature>
<dbReference type="EMBL" id="CP002453">
    <property type="protein sequence ID" value="ADV47971.1"/>
    <property type="molecule type" value="Genomic_DNA"/>
</dbReference>
<organism evidence="11 12">
    <name type="scientific">Cellulophaga algicola (strain DSM 14237 / IC166 / ACAM 630)</name>
    <dbReference type="NCBI Taxonomy" id="688270"/>
    <lineage>
        <taxon>Bacteria</taxon>
        <taxon>Pseudomonadati</taxon>
        <taxon>Bacteroidota</taxon>
        <taxon>Flavobacteriia</taxon>
        <taxon>Flavobacteriales</taxon>
        <taxon>Flavobacteriaceae</taxon>
        <taxon>Cellulophaga</taxon>
    </lineage>
</organism>
<dbReference type="InterPro" id="IPR037066">
    <property type="entry name" value="Plug_dom_sf"/>
</dbReference>
<dbReference type="SUPFAM" id="SSF56935">
    <property type="entry name" value="Porins"/>
    <property type="match status" value="1"/>
</dbReference>
<feature type="chain" id="PRO_5003212994" evidence="9">
    <location>
        <begin position="23"/>
        <end position="1121"/>
    </location>
</feature>
<keyword evidence="12" id="KW-1185">Reference proteome</keyword>
<evidence type="ECO:0000256" key="2">
    <source>
        <dbReference type="ARBA" id="ARBA00022448"/>
    </source>
</evidence>
<protein>
    <submittedName>
        <fullName evidence="11">TonB-dependent receptor plug</fullName>
    </submittedName>
</protein>
<evidence type="ECO:0000256" key="8">
    <source>
        <dbReference type="PROSITE-ProRule" id="PRU01360"/>
    </source>
</evidence>
<dbReference type="Gene3D" id="2.170.130.10">
    <property type="entry name" value="TonB-dependent receptor, plug domain"/>
    <property type="match status" value="1"/>
</dbReference>
<dbReference type="SUPFAM" id="SSF49464">
    <property type="entry name" value="Carboxypeptidase regulatory domain-like"/>
    <property type="match status" value="1"/>
</dbReference>
<dbReference type="eggNOG" id="COG4206">
    <property type="taxonomic scope" value="Bacteria"/>
</dbReference>
<name>E6XCJ6_CELAD</name>
<dbReference type="HOGENOM" id="CLU_004317_2_1_10"/>
<dbReference type="GO" id="GO:0015344">
    <property type="term" value="F:siderophore uptake transmembrane transporter activity"/>
    <property type="evidence" value="ECO:0007669"/>
    <property type="project" value="TreeGrafter"/>
</dbReference>
<dbReference type="InterPro" id="IPR036942">
    <property type="entry name" value="Beta-barrel_TonB_sf"/>
</dbReference>
<dbReference type="GO" id="GO:0044718">
    <property type="term" value="P:siderophore transmembrane transport"/>
    <property type="evidence" value="ECO:0007669"/>
    <property type="project" value="TreeGrafter"/>
</dbReference>
<dbReference type="AlphaFoldDB" id="E6XCJ6"/>
<evidence type="ECO:0000256" key="5">
    <source>
        <dbReference type="ARBA" id="ARBA00022729"/>
    </source>
</evidence>
<accession>E6XCJ6</accession>
<reference evidence="11 12" key="1">
    <citation type="journal article" date="2010" name="Stand. Genomic Sci.">
        <title>Complete genome sequence of Cellulophaga algicola type strain (IC166).</title>
        <authorList>
            <person name="Abt B."/>
            <person name="Lu M."/>
            <person name="Misra M."/>
            <person name="Han C."/>
            <person name="Nolan M."/>
            <person name="Lucas S."/>
            <person name="Hammon N."/>
            <person name="Deshpande S."/>
            <person name="Cheng J.F."/>
            <person name="Tapia R."/>
            <person name="Goodwin L."/>
            <person name="Pitluck S."/>
            <person name="Liolios K."/>
            <person name="Pagani I."/>
            <person name="Ivanova N."/>
            <person name="Mavromatis K."/>
            <person name="Ovchinikova G."/>
            <person name="Pati A."/>
            <person name="Chen A."/>
            <person name="Palaniappan K."/>
            <person name="Land M."/>
            <person name="Hauser L."/>
            <person name="Chang Y.J."/>
            <person name="Jeffries C.D."/>
            <person name="Detter J.C."/>
            <person name="Brambilla E."/>
            <person name="Rohde M."/>
            <person name="Tindall B.J."/>
            <person name="Goker M."/>
            <person name="Woyke T."/>
            <person name="Bristow J."/>
            <person name="Eisen J.A."/>
            <person name="Markowitz V."/>
            <person name="Hugenholtz P."/>
            <person name="Kyrpides N.C."/>
            <person name="Klenk H.P."/>
            <person name="Lapidus A."/>
        </authorList>
    </citation>
    <scope>NUCLEOTIDE SEQUENCE [LARGE SCALE GENOMIC DNA]</scope>
    <source>
        <strain evidence="12">DSM 14237 / IC166 / ACAM 630</strain>
    </source>
</reference>
<dbReference type="InterPro" id="IPR023996">
    <property type="entry name" value="TonB-dep_OMP_SusC/RagA"/>
</dbReference>
<dbReference type="PANTHER" id="PTHR30069">
    <property type="entry name" value="TONB-DEPENDENT OUTER MEMBRANE RECEPTOR"/>
    <property type="match status" value="1"/>
</dbReference>
<feature type="signal peptide" evidence="9">
    <location>
        <begin position="1"/>
        <end position="22"/>
    </location>
</feature>
<dbReference type="GO" id="GO:0009279">
    <property type="term" value="C:cell outer membrane"/>
    <property type="evidence" value="ECO:0007669"/>
    <property type="project" value="UniProtKB-SubCell"/>
</dbReference>
<dbReference type="Gene3D" id="2.40.170.20">
    <property type="entry name" value="TonB-dependent receptor, beta-barrel domain"/>
    <property type="match status" value="1"/>
</dbReference>
<evidence type="ECO:0000313" key="12">
    <source>
        <dbReference type="Proteomes" id="UP000008634"/>
    </source>
</evidence>
<dbReference type="Gene3D" id="2.60.40.1120">
    <property type="entry name" value="Carboxypeptidase-like, regulatory domain"/>
    <property type="match status" value="1"/>
</dbReference>
<evidence type="ECO:0000256" key="1">
    <source>
        <dbReference type="ARBA" id="ARBA00004571"/>
    </source>
</evidence>
<keyword evidence="7 8" id="KW-0998">Cell outer membrane</keyword>
<dbReference type="PROSITE" id="PS52016">
    <property type="entry name" value="TONB_DEPENDENT_REC_3"/>
    <property type="match status" value="1"/>
</dbReference>
<dbReference type="InterPro" id="IPR039426">
    <property type="entry name" value="TonB-dep_rcpt-like"/>
</dbReference>
<dbReference type="OrthoDB" id="9768177at2"/>
<dbReference type="NCBIfam" id="TIGR04056">
    <property type="entry name" value="OMP_RagA_SusC"/>
    <property type="match status" value="1"/>
</dbReference>
<evidence type="ECO:0000259" key="10">
    <source>
        <dbReference type="Pfam" id="PF07715"/>
    </source>
</evidence>
<gene>
    <name evidence="11" type="ordered locus">Celal_0632</name>
</gene>
<dbReference type="RefSeq" id="WP_013549461.1">
    <property type="nucleotide sequence ID" value="NC_014934.1"/>
</dbReference>
<dbReference type="Proteomes" id="UP000008634">
    <property type="component" value="Chromosome"/>
</dbReference>
<keyword evidence="11" id="KW-0675">Receptor</keyword>
<evidence type="ECO:0000256" key="3">
    <source>
        <dbReference type="ARBA" id="ARBA00022452"/>
    </source>
</evidence>
<dbReference type="Pfam" id="PF13715">
    <property type="entry name" value="CarbopepD_reg_2"/>
    <property type="match status" value="1"/>
</dbReference>
<evidence type="ECO:0000313" key="11">
    <source>
        <dbReference type="EMBL" id="ADV47971.1"/>
    </source>
</evidence>
<comment type="subcellular location">
    <subcellularLocation>
        <location evidence="1 8">Cell outer membrane</location>
        <topology evidence="1 8">Multi-pass membrane protein</topology>
    </subcellularLocation>
</comment>
<dbReference type="PANTHER" id="PTHR30069:SF29">
    <property type="entry name" value="HEMOGLOBIN AND HEMOGLOBIN-HAPTOGLOBIN-BINDING PROTEIN 1-RELATED"/>
    <property type="match status" value="1"/>
</dbReference>
<keyword evidence="2 8" id="KW-0813">Transport</keyword>
<dbReference type="InterPro" id="IPR008969">
    <property type="entry name" value="CarboxyPept-like_regulatory"/>
</dbReference>
<keyword evidence="4 8" id="KW-0812">Transmembrane</keyword>
<evidence type="ECO:0000256" key="7">
    <source>
        <dbReference type="ARBA" id="ARBA00023237"/>
    </source>
</evidence>
<evidence type="ECO:0000256" key="9">
    <source>
        <dbReference type="SAM" id="SignalP"/>
    </source>
</evidence>
<evidence type="ECO:0000256" key="4">
    <source>
        <dbReference type="ARBA" id="ARBA00022692"/>
    </source>
</evidence>
<dbReference type="InterPro" id="IPR012910">
    <property type="entry name" value="Plug_dom"/>
</dbReference>
<dbReference type="NCBIfam" id="TIGR04057">
    <property type="entry name" value="SusC_RagA_signa"/>
    <property type="match status" value="1"/>
</dbReference>
<keyword evidence="3 8" id="KW-1134">Transmembrane beta strand</keyword>
<evidence type="ECO:0000256" key="6">
    <source>
        <dbReference type="ARBA" id="ARBA00023136"/>
    </source>
</evidence>
<comment type="similarity">
    <text evidence="8">Belongs to the TonB-dependent receptor family.</text>
</comment>
<keyword evidence="6 8" id="KW-0472">Membrane</keyword>
<proteinExistence type="inferred from homology"/>
<dbReference type="KEGG" id="cao:Celal_0632"/>
<dbReference type="Pfam" id="PF07715">
    <property type="entry name" value="Plug"/>
    <property type="match status" value="1"/>
</dbReference>
<dbReference type="InterPro" id="IPR023997">
    <property type="entry name" value="TonB-dep_OMP_SusC/RagA_CS"/>
</dbReference>
<sequence>MKTKVNGILTLLLAFVVHLTFAQEKTISGMVTDQQGVPLPGVNILVSGTSNGTQSDFDGNYTINASEGQTLVFSYVGQKETSKVVGATSLINVAMTEDAQALDEIVVTALGISREKKSLGYSTQEVKGEELTAVKSGNFVNALSGKASGIQIKKNNNFGGSTNVVIRGNSSLQGNNQALFVIDGVPISNFNSNDANQSEGSGGYYDYGNAASDINPEDIASVNILKGAAASALYGSRAANGVIMITTKKGKTTNGIGVTVSSGVTFGTVDKSTFAKYQDQYGAGYGPGSDIIGTDINGADILWENQPGAVNPRDQYFINRDLDGDGQYTDLYANYGDDGSYGGRFDPNLLVYQWDSFDPASPNYQTATPWVNSRNGAITFFETPVTTTNSVSLEKGFEDGSLRLNYTLFDQSGLLPNSSIKKHNISMSGTAKLTDKFSVTGYSNYIKTSGLGRNSTGYNDNIIANFKQWWQTNVDIQDLENIYKSTGRNVTWNPSSSDAGATPAYWDNPYWTRFENYQNDSRSRFIGNISLNYQFNDWFSAMARIATDTYAELQEERRANGSVPTSFGVSRGNVDSGYGRKNINRTETNYDFMLNFNKNLSDKFNLTGILGTNIRRTNFNSVYSSTSGGLSVPKLYSLQNSVGPLPLPVETAEEVGVDGIFASASLGYNNMLYVDATIRRDHSSTLPTENSSYYYPSVAGSFVFNRLLGSDAISFGKLRASYAEVGNDASFDYLQDSYVINTPIGTASTSVSNTKKKIDLKPERTQSFEAGIEMRFVNNRLGFDVAYYKTNSVDQIFGVPVSTATGFSNKILNAGEIENSGFEVSLTAMPVKTDDFNWNVNVNWTRNRNKVISLEDGIQNLQLGNFQGGVTINATVGQPYGVIQGTDYTYLNGERVVDASNGQYVSSSSSNEVIGDSNPDWQMGITNSFNYKNLAFNFLIDIQQGGSIFSLDQYYGRATGLYEETVFTNELGNPVRDALNFNQYDSDGDGIPSGGYVADSGGFINEGVNANGEANTTRLDADNFGALGYRRGLPNSAFVYDASYVKLREASITYTFPKKIIERTFLTNASFSVVGSNLWIIHKNIPHEDPEGGLSSGNIQGYSVGSLPTTRDLGFNVKLQF</sequence>
<keyword evidence="5 9" id="KW-0732">Signal</keyword>
<dbReference type="STRING" id="688270.Celal_0632"/>